<evidence type="ECO:0000313" key="3">
    <source>
        <dbReference type="Proteomes" id="UP000721844"/>
    </source>
</evidence>
<evidence type="ECO:0008006" key="4">
    <source>
        <dbReference type="Google" id="ProtNLM"/>
    </source>
</evidence>
<dbReference type="Proteomes" id="UP000721844">
    <property type="component" value="Unassembled WGS sequence"/>
</dbReference>
<dbReference type="PROSITE" id="PS51257">
    <property type="entry name" value="PROKAR_LIPOPROTEIN"/>
    <property type="match status" value="1"/>
</dbReference>
<feature type="chain" id="PRO_5037764835" description="SH3 domain-containing protein" evidence="1">
    <location>
        <begin position="25"/>
        <end position="151"/>
    </location>
</feature>
<evidence type="ECO:0000256" key="1">
    <source>
        <dbReference type="SAM" id="SignalP"/>
    </source>
</evidence>
<name>A0A963Z578_9PROT</name>
<keyword evidence="3" id="KW-1185">Reference proteome</keyword>
<organism evidence="2 3">
    <name type="scientific">Acidisoma cellulosilyticum</name>
    <dbReference type="NCBI Taxonomy" id="2802395"/>
    <lineage>
        <taxon>Bacteria</taxon>
        <taxon>Pseudomonadati</taxon>
        <taxon>Pseudomonadota</taxon>
        <taxon>Alphaproteobacteria</taxon>
        <taxon>Acetobacterales</taxon>
        <taxon>Acidocellaceae</taxon>
        <taxon>Acidisoma</taxon>
    </lineage>
</organism>
<feature type="signal peptide" evidence="1">
    <location>
        <begin position="1"/>
        <end position="24"/>
    </location>
</feature>
<reference evidence="2 3" key="1">
    <citation type="journal article" date="2021" name="Microorganisms">
        <title>Acidisoma silvae sp. nov. and Acidisomacellulosilytica sp. nov., Two Acidophilic Bacteria Isolated from Decaying Wood, Hydrolyzing Cellulose and Producing Poly-3-hydroxybutyrate.</title>
        <authorList>
            <person name="Mieszkin S."/>
            <person name="Pouder E."/>
            <person name="Uroz S."/>
            <person name="Simon-Colin C."/>
            <person name="Alain K."/>
        </authorList>
    </citation>
    <scope>NUCLEOTIDE SEQUENCE [LARGE SCALE GENOMIC DNA]</scope>
    <source>
        <strain evidence="2 3">HW T5.17</strain>
    </source>
</reference>
<dbReference type="AlphaFoldDB" id="A0A963Z578"/>
<evidence type="ECO:0000313" key="2">
    <source>
        <dbReference type="EMBL" id="MCB8883027.1"/>
    </source>
</evidence>
<accession>A0A963Z578</accession>
<comment type="caution">
    <text evidence="2">The sequence shown here is derived from an EMBL/GenBank/DDBJ whole genome shotgun (WGS) entry which is preliminary data.</text>
</comment>
<proteinExistence type="predicted"/>
<protein>
    <recommendedName>
        <fullName evidence="4">SH3 domain-containing protein</fullName>
    </recommendedName>
</protein>
<dbReference type="EMBL" id="JAESVA010000010">
    <property type="protein sequence ID" value="MCB8883027.1"/>
    <property type="molecule type" value="Genomic_DNA"/>
</dbReference>
<gene>
    <name evidence="2" type="ORF">ACELLULO517_22455</name>
</gene>
<sequence>MTNRLTARLLSISILAGLTGCAMPQQSGTSTQTSMEVMGNTLGSLTPVYTPPPGTPFRCTYIGPNAPIFSVPGDIGRNGLGYAWSPVATMGARRGDWLLVVTRTGVIGWVYQPHEVPTSESPGHWIRYCNVHQDAQGRIVFHWKGVQPGEF</sequence>
<keyword evidence="1" id="KW-0732">Signal</keyword>
<dbReference type="RefSeq" id="WP_227309684.1">
    <property type="nucleotide sequence ID" value="NZ_JAESVA010000010.1"/>
</dbReference>